<keyword evidence="2" id="KW-1185">Reference proteome</keyword>
<evidence type="ECO:0000313" key="1">
    <source>
        <dbReference type="EMBL" id="CAG8841596.1"/>
    </source>
</evidence>
<feature type="non-terminal residue" evidence="1">
    <location>
        <position position="90"/>
    </location>
</feature>
<proteinExistence type="predicted"/>
<name>A0ABN7WV21_GIGMA</name>
<dbReference type="Proteomes" id="UP000789901">
    <property type="component" value="Unassembled WGS sequence"/>
</dbReference>
<sequence length="90" mass="10568">LAELIEGFTDTAVWKLNSRILDNPFISKEIKDNLKNIEATSDWDYYKVRCQSNFRACKPPTTPKTHIQKIYKRITELNNKIARNPQLMDL</sequence>
<organism evidence="1 2">
    <name type="scientific">Gigaspora margarita</name>
    <dbReference type="NCBI Taxonomy" id="4874"/>
    <lineage>
        <taxon>Eukaryota</taxon>
        <taxon>Fungi</taxon>
        <taxon>Fungi incertae sedis</taxon>
        <taxon>Mucoromycota</taxon>
        <taxon>Glomeromycotina</taxon>
        <taxon>Glomeromycetes</taxon>
        <taxon>Diversisporales</taxon>
        <taxon>Gigasporaceae</taxon>
        <taxon>Gigaspora</taxon>
    </lineage>
</organism>
<feature type="non-terminal residue" evidence="1">
    <location>
        <position position="1"/>
    </location>
</feature>
<gene>
    <name evidence="1" type="ORF">GMARGA_LOCUS35514</name>
</gene>
<dbReference type="EMBL" id="CAJVQB010066278">
    <property type="protein sequence ID" value="CAG8841596.1"/>
    <property type="molecule type" value="Genomic_DNA"/>
</dbReference>
<reference evidence="1 2" key="1">
    <citation type="submission" date="2021-06" db="EMBL/GenBank/DDBJ databases">
        <authorList>
            <person name="Kallberg Y."/>
            <person name="Tangrot J."/>
            <person name="Rosling A."/>
        </authorList>
    </citation>
    <scope>NUCLEOTIDE SEQUENCE [LARGE SCALE GENOMIC DNA]</scope>
    <source>
        <strain evidence="1 2">120-4 pot B 10/14</strain>
    </source>
</reference>
<accession>A0ABN7WV21</accession>
<protein>
    <submittedName>
        <fullName evidence="1">16280_t:CDS:1</fullName>
    </submittedName>
</protein>
<comment type="caution">
    <text evidence="1">The sequence shown here is derived from an EMBL/GenBank/DDBJ whole genome shotgun (WGS) entry which is preliminary data.</text>
</comment>
<evidence type="ECO:0000313" key="2">
    <source>
        <dbReference type="Proteomes" id="UP000789901"/>
    </source>
</evidence>